<keyword evidence="2" id="KW-0134">Cell wall</keyword>
<dbReference type="InterPro" id="IPR019931">
    <property type="entry name" value="LPXTG_anchor"/>
</dbReference>
<keyword evidence="3" id="KW-0964">Secreted</keyword>
<evidence type="ECO:0000256" key="1">
    <source>
        <dbReference type="ARBA" id="ARBA00005445"/>
    </source>
</evidence>
<keyword evidence="7" id="KW-0812">Transmembrane</keyword>
<dbReference type="Gene3D" id="2.60.40.10">
    <property type="entry name" value="Immunoglobulins"/>
    <property type="match status" value="1"/>
</dbReference>
<dbReference type="InterPro" id="IPR021884">
    <property type="entry name" value="Ice-bd_prot"/>
</dbReference>
<gene>
    <name evidence="11" type="ORF">M6D93_03095</name>
</gene>
<accession>A0ABY4R072</accession>
<evidence type="ECO:0000256" key="2">
    <source>
        <dbReference type="ARBA" id="ARBA00022512"/>
    </source>
</evidence>
<protein>
    <submittedName>
        <fullName evidence="11">Ice-binding family protein</fullName>
    </submittedName>
</protein>
<evidence type="ECO:0000256" key="8">
    <source>
        <dbReference type="SAM" id="SignalP"/>
    </source>
</evidence>
<dbReference type="RefSeq" id="WP_249772889.1">
    <property type="nucleotide sequence ID" value="NZ_CP097332.1"/>
</dbReference>
<sequence length="424" mass="41472">MFSSYSHPSRTGRRLGRFLVALAGAPVLAVMVGTAAPAGASPATPSIDLGTAASYSVLAGQTVTNTGPSTLSGDLGVSPGTAITGFPPGIAGGARHSADAVAGLAQSDVSNAYRDAAGRASTQAVAGDLVGRTLNDGVYTSSGPLALSGTVTFDGRGDPSSVFIVQVASTLITATASHVVAINGAQACHIYWQVGRSATLGTASTFQGTLLAATSVTVTTSTHVKGRALAGTGSVTLDNDVFTAPDCSDTPPAGAASTTTSVTVPSSAKAGTPVSIGAHVISTGGPVVGTVSFYDNGVAIGSAPVDTTGHATIIVPAGTTLPGGTVVAVYGGSPNSAPSTSAPRAFVVTAAATTPRRTAAPFTTSAHATATRSVHPATSHPMPVLPKTGPSSVALLTAIGGAALLLGLLLLLAARTRSTTDRRH</sequence>
<evidence type="ECO:0000256" key="6">
    <source>
        <dbReference type="SAM" id="MobiDB-lite"/>
    </source>
</evidence>
<feature type="domain" description="Bacterial Ig-like" evidence="10">
    <location>
        <begin position="263"/>
        <end position="349"/>
    </location>
</feature>
<keyword evidence="5" id="KW-0572">Peptidoglycan-anchor</keyword>
<evidence type="ECO:0000256" key="5">
    <source>
        <dbReference type="ARBA" id="ARBA00023088"/>
    </source>
</evidence>
<evidence type="ECO:0000259" key="9">
    <source>
        <dbReference type="Pfam" id="PF00746"/>
    </source>
</evidence>
<evidence type="ECO:0000313" key="11">
    <source>
        <dbReference type="EMBL" id="UQX88993.1"/>
    </source>
</evidence>
<evidence type="ECO:0000256" key="4">
    <source>
        <dbReference type="ARBA" id="ARBA00022729"/>
    </source>
</evidence>
<name>A0ABY4R072_9ACTN</name>
<proteinExistence type="inferred from homology"/>
<dbReference type="Pfam" id="PF00746">
    <property type="entry name" value="Gram_pos_anchor"/>
    <property type="match status" value="1"/>
</dbReference>
<feature type="signal peptide" evidence="8">
    <location>
        <begin position="1"/>
        <end position="29"/>
    </location>
</feature>
<keyword evidence="12" id="KW-1185">Reference proteome</keyword>
<feature type="chain" id="PRO_5046918760" evidence="8">
    <location>
        <begin position="30"/>
        <end position="424"/>
    </location>
</feature>
<keyword evidence="4 8" id="KW-0732">Signal</keyword>
<evidence type="ECO:0000256" key="3">
    <source>
        <dbReference type="ARBA" id="ARBA00022525"/>
    </source>
</evidence>
<dbReference type="EMBL" id="CP097332">
    <property type="protein sequence ID" value="UQX88993.1"/>
    <property type="molecule type" value="Genomic_DNA"/>
</dbReference>
<feature type="region of interest" description="Disordered" evidence="6">
    <location>
        <begin position="358"/>
        <end position="384"/>
    </location>
</feature>
<keyword evidence="7" id="KW-0472">Membrane</keyword>
<keyword evidence="7" id="KW-1133">Transmembrane helix</keyword>
<reference evidence="11" key="1">
    <citation type="journal article" date="2018" name="Int. J. Syst. Evol. Microbiol.">
        <title>Jatrophihabitans telluris sp. nov., isolated from sediment soil of lava forest wetlands and the emended description of the genus Jatrophihabitans.</title>
        <authorList>
            <person name="Lee K.C."/>
            <person name="Suh M.K."/>
            <person name="Eom M.K."/>
            <person name="Kim K.K."/>
            <person name="Kim J.S."/>
            <person name="Kim D.S."/>
            <person name="Ko S.H."/>
            <person name="Shin Y.K."/>
            <person name="Lee J.S."/>
        </authorList>
    </citation>
    <scope>NUCLEOTIDE SEQUENCE</scope>
    <source>
        <strain evidence="11">N237</strain>
    </source>
</reference>
<evidence type="ECO:0000259" key="10">
    <source>
        <dbReference type="Pfam" id="PF16640"/>
    </source>
</evidence>
<dbReference type="Proteomes" id="UP001056336">
    <property type="component" value="Chromosome"/>
</dbReference>
<comment type="similarity">
    <text evidence="1">Belongs to the ice-binding protein family.</text>
</comment>
<dbReference type="NCBIfam" id="TIGR01167">
    <property type="entry name" value="LPXTG_anchor"/>
    <property type="match status" value="1"/>
</dbReference>
<reference evidence="11" key="2">
    <citation type="submission" date="2022-05" db="EMBL/GenBank/DDBJ databases">
        <authorList>
            <person name="Kim J.-S."/>
            <person name="Lee K."/>
            <person name="Suh M."/>
            <person name="Eom M."/>
            <person name="Kim J.-S."/>
            <person name="Kim D.-S."/>
            <person name="Ko S.-H."/>
            <person name="Shin Y."/>
            <person name="Lee J.-S."/>
        </authorList>
    </citation>
    <scope>NUCLEOTIDE SEQUENCE</scope>
    <source>
        <strain evidence="11">N237</strain>
    </source>
</reference>
<evidence type="ECO:0000313" key="12">
    <source>
        <dbReference type="Proteomes" id="UP001056336"/>
    </source>
</evidence>
<dbReference type="InterPro" id="IPR013783">
    <property type="entry name" value="Ig-like_fold"/>
</dbReference>
<feature type="transmembrane region" description="Helical" evidence="7">
    <location>
        <begin position="393"/>
        <end position="414"/>
    </location>
</feature>
<dbReference type="Pfam" id="PF16640">
    <property type="entry name" value="Big_3_5"/>
    <property type="match status" value="1"/>
</dbReference>
<evidence type="ECO:0000256" key="7">
    <source>
        <dbReference type="SAM" id="Phobius"/>
    </source>
</evidence>
<organism evidence="11 12">
    <name type="scientific">Jatrophihabitans telluris</name>
    <dbReference type="NCBI Taxonomy" id="2038343"/>
    <lineage>
        <taxon>Bacteria</taxon>
        <taxon>Bacillati</taxon>
        <taxon>Actinomycetota</taxon>
        <taxon>Actinomycetes</taxon>
        <taxon>Jatrophihabitantales</taxon>
        <taxon>Jatrophihabitantaceae</taxon>
        <taxon>Jatrophihabitans</taxon>
    </lineage>
</organism>
<dbReference type="Pfam" id="PF11999">
    <property type="entry name" value="Ice_binding"/>
    <property type="match status" value="1"/>
</dbReference>
<dbReference type="InterPro" id="IPR032109">
    <property type="entry name" value="Big_3_5"/>
</dbReference>
<feature type="domain" description="Gram-positive cocci surface proteins LPxTG" evidence="9">
    <location>
        <begin position="381"/>
        <end position="415"/>
    </location>
</feature>